<evidence type="ECO:0000256" key="1">
    <source>
        <dbReference type="SAM" id="MobiDB-lite"/>
    </source>
</evidence>
<sequence length="223" mass="24146">MRTGQACSENSLLVYAFLRRLGPSSSPRCSSSPSACGLCAPCVRWGSGTRSAQGPGRSRSSPRRVSSHRILCNQFKIYGCRLTFLCKRDVKLSRRDPPRRRQRPFSRHQPSGGGDPPPRQQAAAAGLLPNTNQAARPPLRHQGSGGAHLPCTRQRQPSSLPPDVPSPVQLRMQRADPFTRGSGVGVALPPVSNTALAAVALLPTLLDGPQQESLYTQDLVRWI</sequence>
<dbReference type="AlphaFoldDB" id="A0AAQ3XC01"/>
<proteinExistence type="predicted"/>
<gene>
    <name evidence="2" type="ORF">U9M48_039384</name>
</gene>
<accession>A0AAQ3XC01</accession>
<keyword evidence="3" id="KW-1185">Reference proteome</keyword>
<dbReference type="Proteomes" id="UP001341281">
    <property type="component" value="Chromosome 09"/>
</dbReference>
<reference evidence="2 3" key="1">
    <citation type="submission" date="2024-02" db="EMBL/GenBank/DDBJ databases">
        <title>High-quality chromosome-scale genome assembly of Pensacola bahiagrass (Paspalum notatum Flugge var. saurae).</title>
        <authorList>
            <person name="Vega J.M."/>
            <person name="Podio M."/>
            <person name="Orjuela J."/>
            <person name="Siena L.A."/>
            <person name="Pessino S.C."/>
            <person name="Combes M.C."/>
            <person name="Mariac C."/>
            <person name="Albertini E."/>
            <person name="Pupilli F."/>
            <person name="Ortiz J.P.A."/>
            <person name="Leblanc O."/>
        </authorList>
    </citation>
    <scope>NUCLEOTIDE SEQUENCE [LARGE SCALE GENOMIC DNA]</scope>
    <source>
        <strain evidence="2">R1</strain>
        <tissue evidence="2">Leaf</tissue>
    </source>
</reference>
<evidence type="ECO:0000313" key="2">
    <source>
        <dbReference type="EMBL" id="WVZ93403.1"/>
    </source>
</evidence>
<name>A0AAQ3XC01_PASNO</name>
<evidence type="ECO:0000313" key="3">
    <source>
        <dbReference type="Proteomes" id="UP001341281"/>
    </source>
</evidence>
<dbReference type="EMBL" id="CP144753">
    <property type="protein sequence ID" value="WVZ93403.1"/>
    <property type="molecule type" value="Genomic_DNA"/>
</dbReference>
<feature type="region of interest" description="Disordered" evidence="1">
    <location>
        <begin position="93"/>
        <end position="167"/>
    </location>
</feature>
<feature type="compositionally biased region" description="Basic residues" evidence="1">
    <location>
        <begin position="97"/>
        <end position="106"/>
    </location>
</feature>
<organism evidence="2 3">
    <name type="scientific">Paspalum notatum var. saurae</name>
    <dbReference type="NCBI Taxonomy" id="547442"/>
    <lineage>
        <taxon>Eukaryota</taxon>
        <taxon>Viridiplantae</taxon>
        <taxon>Streptophyta</taxon>
        <taxon>Embryophyta</taxon>
        <taxon>Tracheophyta</taxon>
        <taxon>Spermatophyta</taxon>
        <taxon>Magnoliopsida</taxon>
        <taxon>Liliopsida</taxon>
        <taxon>Poales</taxon>
        <taxon>Poaceae</taxon>
        <taxon>PACMAD clade</taxon>
        <taxon>Panicoideae</taxon>
        <taxon>Andropogonodae</taxon>
        <taxon>Paspaleae</taxon>
        <taxon>Paspalinae</taxon>
        <taxon>Paspalum</taxon>
    </lineage>
</organism>
<protein>
    <submittedName>
        <fullName evidence="2">Uncharacterized protein</fullName>
    </submittedName>
</protein>